<dbReference type="Pfam" id="PF07690">
    <property type="entry name" value="MFS_1"/>
    <property type="match status" value="1"/>
</dbReference>
<gene>
    <name evidence="6" type="ORF">N8I77_010697</name>
</gene>
<feature type="transmembrane region" description="Helical" evidence="5">
    <location>
        <begin position="237"/>
        <end position="256"/>
    </location>
</feature>
<evidence type="ECO:0000256" key="5">
    <source>
        <dbReference type="SAM" id="Phobius"/>
    </source>
</evidence>
<dbReference type="PANTHER" id="PTHR23502">
    <property type="entry name" value="MAJOR FACILITATOR SUPERFAMILY"/>
    <property type="match status" value="1"/>
</dbReference>
<feature type="transmembrane region" description="Helical" evidence="5">
    <location>
        <begin position="148"/>
        <end position="165"/>
    </location>
</feature>
<dbReference type="Gene3D" id="1.20.1250.20">
    <property type="entry name" value="MFS general substrate transporter like domains"/>
    <property type="match status" value="1"/>
</dbReference>
<feature type="transmembrane region" description="Helical" evidence="5">
    <location>
        <begin position="431"/>
        <end position="451"/>
    </location>
</feature>
<sequence length="489" mass="53890">MNANTEPSSAQIEDEAKPEVVMAEFSDSTFGKTDGGGFMVHSEGRVIGLKVAGDGKTILRPQPSDLPEDPLNWSWWKKHLVLFTVSFGANVCDFTSAAGYAPVLEQSVEWGVSYSSANLINSLNILALGLGGLIWVPMASGWGRAPVIFWSTVVGFACALGSCLVRDYAPMFALRVLLGLFITATQTVSVGVIKDTFFFHESARKIGIWAAIYITSPYLGPCMGNFVLGATGHWPDVLWLTSGIAGLQIVFIVLFLDETWYNRGFPLSEQPPRPASFLARMGRVTGIWSIKYHNAYFPTINTAFTRFAWLITRPAFLLIWFSYMLVFGWAIGINVSASLLFATPKEFGGYGYSYTSLGYLYFTPIVGIVLAEIVGHYVNNWLQRWYIKRHNGIFQPEARLYVLYGATPFYICGLVLTGFALEDHLHDAAVIVGWGVYSFGIMLSSVAVTSYVTDAYPGIPADVAAWINFGRVAGGFAIGFYESPCEYLW</sequence>
<evidence type="ECO:0000256" key="1">
    <source>
        <dbReference type="ARBA" id="ARBA00004141"/>
    </source>
</evidence>
<keyword evidence="7" id="KW-1185">Reference proteome</keyword>
<dbReference type="Proteomes" id="UP001265746">
    <property type="component" value="Unassembled WGS sequence"/>
</dbReference>
<evidence type="ECO:0000256" key="4">
    <source>
        <dbReference type="ARBA" id="ARBA00023136"/>
    </source>
</evidence>
<evidence type="ECO:0000256" key="2">
    <source>
        <dbReference type="ARBA" id="ARBA00022692"/>
    </source>
</evidence>
<feature type="transmembrane region" description="Helical" evidence="5">
    <location>
        <begin position="400"/>
        <end position="419"/>
    </location>
</feature>
<comment type="caution">
    <text evidence="6">The sequence shown here is derived from an EMBL/GenBank/DDBJ whole genome shotgun (WGS) entry which is preliminary data.</text>
</comment>
<accession>A0AAD9S8V6</accession>
<dbReference type="AlphaFoldDB" id="A0AAD9S8V6"/>
<keyword evidence="4 5" id="KW-0472">Membrane</keyword>
<evidence type="ECO:0000313" key="7">
    <source>
        <dbReference type="Proteomes" id="UP001265746"/>
    </source>
</evidence>
<reference evidence="6" key="1">
    <citation type="submission" date="2023-06" db="EMBL/GenBank/DDBJ databases">
        <authorList>
            <person name="Noh H."/>
        </authorList>
    </citation>
    <scope>NUCLEOTIDE SEQUENCE</scope>
    <source>
        <strain evidence="6">DUCC20226</strain>
    </source>
</reference>
<name>A0AAD9S8V6_PHOAM</name>
<feature type="transmembrane region" description="Helical" evidence="5">
    <location>
        <begin position="359"/>
        <end position="379"/>
    </location>
</feature>
<feature type="transmembrane region" description="Helical" evidence="5">
    <location>
        <begin position="123"/>
        <end position="142"/>
    </location>
</feature>
<dbReference type="GO" id="GO:0022857">
    <property type="term" value="F:transmembrane transporter activity"/>
    <property type="evidence" value="ECO:0007669"/>
    <property type="project" value="InterPro"/>
</dbReference>
<feature type="transmembrane region" description="Helical" evidence="5">
    <location>
        <begin position="172"/>
        <end position="193"/>
    </location>
</feature>
<proteinExistence type="predicted"/>
<keyword evidence="2 5" id="KW-0812">Transmembrane</keyword>
<dbReference type="SUPFAM" id="SSF103473">
    <property type="entry name" value="MFS general substrate transporter"/>
    <property type="match status" value="1"/>
</dbReference>
<dbReference type="InterPro" id="IPR011701">
    <property type="entry name" value="MFS"/>
</dbReference>
<evidence type="ECO:0008006" key="8">
    <source>
        <dbReference type="Google" id="ProtNLM"/>
    </source>
</evidence>
<protein>
    <recommendedName>
        <fullName evidence="8">Major facilitator superfamily (MFS) profile domain-containing protein</fullName>
    </recommendedName>
</protein>
<feature type="transmembrane region" description="Helical" evidence="5">
    <location>
        <begin position="315"/>
        <end position="339"/>
    </location>
</feature>
<evidence type="ECO:0000256" key="3">
    <source>
        <dbReference type="ARBA" id="ARBA00022989"/>
    </source>
</evidence>
<dbReference type="PANTHER" id="PTHR23502:SF22">
    <property type="entry name" value="MAJOR FACILITATOR SUPERFAMILY (MFS) PROFILE DOMAIN-CONTAINING PROTEIN"/>
    <property type="match status" value="1"/>
</dbReference>
<dbReference type="InterPro" id="IPR036259">
    <property type="entry name" value="MFS_trans_sf"/>
</dbReference>
<organism evidence="6 7">
    <name type="scientific">Phomopsis amygdali</name>
    <name type="common">Fusicoccum amygdali</name>
    <dbReference type="NCBI Taxonomy" id="1214568"/>
    <lineage>
        <taxon>Eukaryota</taxon>
        <taxon>Fungi</taxon>
        <taxon>Dikarya</taxon>
        <taxon>Ascomycota</taxon>
        <taxon>Pezizomycotina</taxon>
        <taxon>Sordariomycetes</taxon>
        <taxon>Sordariomycetidae</taxon>
        <taxon>Diaporthales</taxon>
        <taxon>Diaporthaceae</taxon>
        <taxon>Diaporthe</taxon>
    </lineage>
</organism>
<evidence type="ECO:0000313" key="6">
    <source>
        <dbReference type="EMBL" id="KAK2601233.1"/>
    </source>
</evidence>
<comment type="subcellular location">
    <subcellularLocation>
        <location evidence="1">Membrane</location>
        <topology evidence="1">Multi-pass membrane protein</topology>
    </subcellularLocation>
</comment>
<keyword evidence="3 5" id="KW-1133">Transmembrane helix</keyword>
<dbReference type="GO" id="GO:0005886">
    <property type="term" value="C:plasma membrane"/>
    <property type="evidence" value="ECO:0007669"/>
    <property type="project" value="TreeGrafter"/>
</dbReference>
<dbReference type="EMBL" id="JAUJFL010000006">
    <property type="protein sequence ID" value="KAK2601233.1"/>
    <property type="molecule type" value="Genomic_DNA"/>
</dbReference>